<evidence type="ECO:0000259" key="2">
    <source>
        <dbReference type="Pfam" id="PF13968"/>
    </source>
</evidence>
<keyword evidence="1" id="KW-0812">Transmembrane</keyword>
<keyword evidence="1" id="KW-0472">Membrane</keyword>
<dbReference type="InterPro" id="IPR025315">
    <property type="entry name" value="DUF4220"/>
</dbReference>
<proteinExistence type="predicted"/>
<dbReference type="Proteomes" id="UP000015105">
    <property type="component" value="Chromosome 5D"/>
</dbReference>
<reference evidence="3" key="3">
    <citation type="journal article" date="2017" name="Nature">
        <title>Genome sequence of the progenitor of the wheat D genome Aegilops tauschii.</title>
        <authorList>
            <person name="Luo M.C."/>
            <person name="Gu Y.Q."/>
            <person name="Puiu D."/>
            <person name="Wang H."/>
            <person name="Twardziok S.O."/>
            <person name="Deal K.R."/>
            <person name="Huo N."/>
            <person name="Zhu T."/>
            <person name="Wang L."/>
            <person name="Wang Y."/>
            <person name="McGuire P.E."/>
            <person name="Liu S."/>
            <person name="Long H."/>
            <person name="Ramasamy R.K."/>
            <person name="Rodriguez J.C."/>
            <person name="Van S.L."/>
            <person name="Yuan L."/>
            <person name="Wang Z."/>
            <person name="Xia Z."/>
            <person name="Xiao L."/>
            <person name="Anderson O.D."/>
            <person name="Ouyang S."/>
            <person name="Liang Y."/>
            <person name="Zimin A.V."/>
            <person name="Pertea G."/>
            <person name="Qi P."/>
            <person name="Bennetzen J.L."/>
            <person name="Dai X."/>
            <person name="Dawson M.W."/>
            <person name="Muller H.G."/>
            <person name="Kugler K."/>
            <person name="Rivarola-Duarte L."/>
            <person name="Spannagl M."/>
            <person name="Mayer K.F.X."/>
            <person name="Lu F.H."/>
            <person name="Bevan M.W."/>
            <person name="Leroy P."/>
            <person name="Li P."/>
            <person name="You F.M."/>
            <person name="Sun Q."/>
            <person name="Liu Z."/>
            <person name="Lyons E."/>
            <person name="Wicker T."/>
            <person name="Salzberg S.L."/>
            <person name="Devos K.M."/>
            <person name="Dvorak J."/>
        </authorList>
    </citation>
    <scope>NUCLEOTIDE SEQUENCE [LARGE SCALE GENOMIC DNA]</scope>
    <source>
        <strain evidence="3">cv. AL8/78</strain>
    </source>
</reference>
<keyword evidence="4" id="KW-1185">Reference proteome</keyword>
<feature type="domain" description="DUF4220" evidence="2">
    <location>
        <begin position="73"/>
        <end position="379"/>
    </location>
</feature>
<feature type="transmembrane region" description="Helical" evidence="1">
    <location>
        <begin position="278"/>
        <end position="299"/>
    </location>
</feature>
<dbReference type="InterPro" id="IPR007658">
    <property type="entry name" value="DUF594"/>
</dbReference>
<feature type="transmembrane region" description="Helical" evidence="1">
    <location>
        <begin position="39"/>
        <end position="59"/>
    </location>
</feature>
<dbReference type="PANTHER" id="PTHR31325">
    <property type="entry name" value="OS01G0798800 PROTEIN-RELATED"/>
    <property type="match status" value="1"/>
</dbReference>
<evidence type="ECO:0000313" key="4">
    <source>
        <dbReference type="Proteomes" id="UP000015105"/>
    </source>
</evidence>
<dbReference type="EnsemblPlants" id="AET5Gv21215000.1">
    <property type="protein sequence ID" value="AET5Gv21215000.1"/>
    <property type="gene ID" value="AET5Gv21215000"/>
</dbReference>
<name>A0A453MK29_AEGTS</name>
<dbReference type="STRING" id="200361.A0A453MK29"/>
<protein>
    <recommendedName>
        <fullName evidence="2">DUF4220 domain-containing protein</fullName>
    </recommendedName>
</protein>
<evidence type="ECO:0000256" key="1">
    <source>
        <dbReference type="SAM" id="Phobius"/>
    </source>
</evidence>
<feature type="transmembrane region" description="Helical" evidence="1">
    <location>
        <begin position="128"/>
        <end position="147"/>
    </location>
</feature>
<sequence>LATCTCLQGPIYSKGKASMRGGNHLAMKSLVRLVNEWEIQLLVLVSFTLQLFLFSVGSLRRRSSSVVLTVLLWLSYLGADLVAAYVLGLISRQEVSTHHLSFLWAPFLLIHLGGQDTITAFAIQDNNLWVRHLLNLVVQMSLTLYIFWKSFDGGPNMKLLSPSILLFVTGIIKYWERTWALWCGSLRNIRDSDPCLAPSETSIDTSSDPVFSALRSEKAMRHFFSGVRCPAAAASHWHIDSLRPDLSSKLFGIMEIQLRVMFDDIYTKAMVLRKWHCTILRCISHLSFLAAFVLFSSVIRYKEERWYYSSVDTAITYGLFFGGFSLEVSSLCVIMMSPWTRAWLKEKTRHCTFLCSIITKLFRRKRWSSCMGQYTMLNYLLRSERPSAVFAPWDITWWSKSSLIVIRKLVHALWGAQAPLSISRKVDTRFVMVDEQIMRCVVQKIDQYLRYDGSSSPQQHWPNLGTVLQKIVQDHGPNFDHLSIIKLHLYTEIQLSRYVCTDTAVDNDADLVRRISHYMVYLLVNLPEVLPIYDSGESGRDSILQLYETLAGRHVDESGSESIAQLNETLEGRHVDAPLHRTILFLTKNEIPEPPAECTEAQLSELREAWVGLLLHAASKSRPEEHAAQLARGGELLTFIWLLMAHYGLGDVMDCPIEMTAEAPVGQRRYAF</sequence>
<organism evidence="3 4">
    <name type="scientific">Aegilops tauschii subsp. strangulata</name>
    <name type="common">Goatgrass</name>
    <dbReference type="NCBI Taxonomy" id="200361"/>
    <lineage>
        <taxon>Eukaryota</taxon>
        <taxon>Viridiplantae</taxon>
        <taxon>Streptophyta</taxon>
        <taxon>Embryophyta</taxon>
        <taxon>Tracheophyta</taxon>
        <taxon>Spermatophyta</taxon>
        <taxon>Magnoliopsida</taxon>
        <taxon>Liliopsida</taxon>
        <taxon>Poales</taxon>
        <taxon>Poaceae</taxon>
        <taxon>BOP clade</taxon>
        <taxon>Pooideae</taxon>
        <taxon>Triticodae</taxon>
        <taxon>Triticeae</taxon>
        <taxon>Triticinae</taxon>
        <taxon>Aegilops</taxon>
    </lineage>
</organism>
<dbReference type="Pfam" id="PF04578">
    <property type="entry name" value="DUF594"/>
    <property type="match status" value="1"/>
</dbReference>
<reference evidence="4" key="1">
    <citation type="journal article" date="2014" name="Science">
        <title>Ancient hybridizations among the ancestral genomes of bread wheat.</title>
        <authorList>
            <consortium name="International Wheat Genome Sequencing Consortium,"/>
            <person name="Marcussen T."/>
            <person name="Sandve S.R."/>
            <person name="Heier L."/>
            <person name="Spannagl M."/>
            <person name="Pfeifer M."/>
            <person name="Jakobsen K.S."/>
            <person name="Wulff B.B."/>
            <person name="Steuernagel B."/>
            <person name="Mayer K.F."/>
            <person name="Olsen O.A."/>
        </authorList>
    </citation>
    <scope>NUCLEOTIDE SEQUENCE [LARGE SCALE GENOMIC DNA]</scope>
    <source>
        <strain evidence="4">cv. AL8/78</strain>
    </source>
</reference>
<reference evidence="3" key="5">
    <citation type="journal article" date="2021" name="G3 (Bethesda)">
        <title>Aegilops tauschii genome assembly Aet v5.0 features greater sequence contiguity and improved annotation.</title>
        <authorList>
            <person name="Wang L."/>
            <person name="Zhu T."/>
            <person name="Rodriguez J.C."/>
            <person name="Deal K.R."/>
            <person name="Dubcovsky J."/>
            <person name="McGuire P.E."/>
            <person name="Lux T."/>
            <person name="Spannagl M."/>
            <person name="Mayer K.F.X."/>
            <person name="Baldrich P."/>
            <person name="Meyers B.C."/>
            <person name="Huo N."/>
            <person name="Gu Y.Q."/>
            <person name="Zhou H."/>
            <person name="Devos K.M."/>
            <person name="Bennetzen J.L."/>
            <person name="Unver T."/>
            <person name="Budak H."/>
            <person name="Gulick P.J."/>
            <person name="Galiba G."/>
            <person name="Kalapos B."/>
            <person name="Nelson D.R."/>
            <person name="Li P."/>
            <person name="You F.M."/>
            <person name="Luo M.C."/>
            <person name="Dvorak J."/>
        </authorList>
    </citation>
    <scope>NUCLEOTIDE SEQUENCE [LARGE SCALE GENOMIC DNA]</scope>
    <source>
        <strain evidence="3">cv. AL8/78</strain>
    </source>
</reference>
<keyword evidence="1" id="KW-1133">Transmembrane helix</keyword>
<feature type="transmembrane region" description="Helical" evidence="1">
    <location>
        <begin position="66"/>
        <end position="90"/>
    </location>
</feature>
<dbReference type="Pfam" id="PF13968">
    <property type="entry name" value="DUF4220"/>
    <property type="match status" value="1"/>
</dbReference>
<reference evidence="4" key="2">
    <citation type="journal article" date="2017" name="Nat. Plants">
        <title>The Aegilops tauschii genome reveals multiple impacts of transposons.</title>
        <authorList>
            <person name="Zhao G."/>
            <person name="Zou C."/>
            <person name="Li K."/>
            <person name="Wang K."/>
            <person name="Li T."/>
            <person name="Gao L."/>
            <person name="Zhang X."/>
            <person name="Wang H."/>
            <person name="Yang Z."/>
            <person name="Liu X."/>
            <person name="Jiang W."/>
            <person name="Mao L."/>
            <person name="Kong X."/>
            <person name="Jiao Y."/>
            <person name="Jia J."/>
        </authorList>
    </citation>
    <scope>NUCLEOTIDE SEQUENCE [LARGE SCALE GENOMIC DNA]</scope>
    <source>
        <strain evidence="4">cv. AL8/78</strain>
    </source>
</reference>
<feature type="transmembrane region" description="Helical" evidence="1">
    <location>
        <begin position="319"/>
        <end position="339"/>
    </location>
</feature>
<evidence type="ECO:0000313" key="3">
    <source>
        <dbReference type="EnsemblPlants" id="AET5Gv21215000.1"/>
    </source>
</evidence>
<reference evidence="3" key="4">
    <citation type="submission" date="2019-03" db="UniProtKB">
        <authorList>
            <consortium name="EnsemblPlants"/>
        </authorList>
    </citation>
    <scope>IDENTIFICATION</scope>
</reference>
<accession>A0A453MK29</accession>
<dbReference type="Gramene" id="AET5Gv21215000.1">
    <property type="protein sequence ID" value="AET5Gv21215000.1"/>
    <property type="gene ID" value="AET5Gv21215000"/>
</dbReference>
<dbReference type="AlphaFoldDB" id="A0A453MK29"/>